<organism evidence="3 4">
    <name type="scientific">Onishia taeanensis</name>
    <dbReference type="NCBI Taxonomy" id="284577"/>
    <lineage>
        <taxon>Bacteria</taxon>
        <taxon>Pseudomonadati</taxon>
        <taxon>Pseudomonadota</taxon>
        <taxon>Gammaproteobacteria</taxon>
        <taxon>Oceanospirillales</taxon>
        <taxon>Halomonadaceae</taxon>
        <taxon>Onishia</taxon>
    </lineage>
</organism>
<dbReference type="GO" id="GO:0097697">
    <property type="term" value="F:tRNA (5-carboxymethoxyuridine(34)-5-O)-methyltransferase activity"/>
    <property type="evidence" value="ECO:0007669"/>
    <property type="project" value="UniProtKB-UniRule"/>
</dbReference>
<dbReference type="GO" id="GO:0032259">
    <property type="term" value="P:methylation"/>
    <property type="evidence" value="ECO:0007669"/>
    <property type="project" value="UniProtKB-KW"/>
</dbReference>
<dbReference type="InterPro" id="IPR033664">
    <property type="entry name" value="Cmo5U_methylTrfase"/>
</dbReference>
<comment type="catalytic activity">
    <reaction evidence="1">
        <text>5-carboxymethoxyuridine(34) in tRNA + S-adenosyl-L-methionine = 5-methoxycarbonylmethoxyuridine(34) in tRNA + S-adenosyl-L-homocysteine</text>
        <dbReference type="Rhea" id="RHEA:54080"/>
        <dbReference type="Rhea" id="RHEA-COMP:13383"/>
        <dbReference type="Rhea" id="RHEA-COMP:13781"/>
        <dbReference type="ChEBI" id="CHEBI:57856"/>
        <dbReference type="ChEBI" id="CHEBI:59789"/>
        <dbReference type="ChEBI" id="CHEBI:136879"/>
        <dbReference type="ChEBI" id="CHEBI:138053"/>
    </reaction>
</comment>
<dbReference type="GO" id="GO:0006400">
    <property type="term" value="P:tRNA modification"/>
    <property type="evidence" value="ECO:0007669"/>
    <property type="project" value="UniProtKB-UniRule"/>
</dbReference>
<keyword evidence="1 3" id="KW-0808">Transferase</keyword>
<gene>
    <name evidence="1" type="primary">cmoM</name>
    <name evidence="3" type="ORF">SAMN05216571_101198</name>
</gene>
<feature type="binding site" evidence="1">
    <location>
        <position position="128"/>
    </location>
    <ligand>
        <name>S-adenosyl-L-methionine</name>
        <dbReference type="ChEBI" id="CHEBI:59789"/>
    </ligand>
</feature>
<dbReference type="Pfam" id="PF13489">
    <property type="entry name" value="Methyltransf_23"/>
    <property type="match status" value="1"/>
</dbReference>
<sequence length="295" mass="32411">MVANSSSHPPAAYLSEHGDRYFDGLADKFAAGLYGSVRGDIRLAVLDHWLPRHLELARQPVLDVGGGLGQMARWFAQRNHPVTLLEPSREMLAHARQALADTQVELIQAPLQALSERAPGPWGLIACHAVLEWLSDPHDAFMRLARALAPGGQLSLMVFNRDALRLSNVVKGNLDKALADRLAGTGQRQRLTPISPLTNEQIEAWASEAGLDIQARAGVRVFHDYLKTRELAPEALDKLVELERRYCDAEPHWRLGRYLLYTLTRPIADVDTISTSSSSHSSSPSSLPSLSPQGA</sequence>
<name>A0A1G7N2N6_9GAMM</name>
<keyword evidence="1 3" id="KW-0489">Methyltransferase</keyword>
<feature type="binding site" evidence="1">
    <location>
        <position position="86"/>
    </location>
    <ligand>
        <name>S-adenosyl-L-methionine</name>
        <dbReference type="ChEBI" id="CHEBI:59789"/>
    </ligand>
</feature>
<evidence type="ECO:0000256" key="1">
    <source>
        <dbReference type="HAMAP-Rule" id="MF_02057"/>
    </source>
</evidence>
<dbReference type="STRING" id="284577.SAMN05216571_101198"/>
<accession>A0A1G7N2N6</accession>
<protein>
    <recommendedName>
        <fullName evidence="1">tRNA 5-carboxymethoxyuridine methyltransferase</fullName>
        <ecNumber evidence="1">2.1.1.-</ecNumber>
    </recommendedName>
    <alternativeName>
        <fullName evidence="1">cmo5U methyltransferase</fullName>
    </alternativeName>
</protein>
<keyword evidence="1" id="KW-0819">tRNA processing</keyword>
<proteinExistence type="inferred from homology"/>
<dbReference type="EMBL" id="FNCI01000001">
    <property type="protein sequence ID" value="SDF68284.1"/>
    <property type="molecule type" value="Genomic_DNA"/>
</dbReference>
<dbReference type="EC" id="2.1.1.-" evidence="1"/>
<dbReference type="PANTHER" id="PTHR43861">
    <property type="entry name" value="TRANS-ACONITATE 2-METHYLTRANSFERASE-RELATED"/>
    <property type="match status" value="1"/>
</dbReference>
<comment type="caution">
    <text evidence="1">Lacks conserved residue(s) required for the propagation of feature annotation.</text>
</comment>
<dbReference type="HAMAP" id="MF_02057">
    <property type="entry name" value="tRNA_methyltr_CmoM"/>
    <property type="match status" value="1"/>
</dbReference>
<comment type="function">
    <text evidence="1">Catalyzes the methylation of 5-carboxymethoxyuridine (cmo5U) to form 5-methoxycarbonylmethoxyuridine (mcmo5U) at position 34 in tRNAs.</text>
</comment>
<comment type="similarity">
    <text evidence="1">Belongs to the class I-like SAM-binding methyltransferase superfamily. CmoM family.</text>
</comment>
<dbReference type="RefSeq" id="WP_092522188.1">
    <property type="nucleotide sequence ID" value="NZ_FNCI01000001.1"/>
</dbReference>
<evidence type="ECO:0000313" key="3">
    <source>
        <dbReference type="EMBL" id="SDF68284.1"/>
    </source>
</evidence>
<dbReference type="InterPro" id="IPR029063">
    <property type="entry name" value="SAM-dependent_MTases_sf"/>
</dbReference>
<dbReference type="SUPFAM" id="SSF53335">
    <property type="entry name" value="S-adenosyl-L-methionine-dependent methyltransferases"/>
    <property type="match status" value="1"/>
</dbReference>
<evidence type="ECO:0000256" key="2">
    <source>
        <dbReference type="SAM" id="MobiDB-lite"/>
    </source>
</evidence>
<feature type="binding site" evidence="1">
    <location>
        <begin position="65"/>
        <end position="66"/>
    </location>
    <ligand>
        <name>S-adenosyl-L-methionine</name>
        <dbReference type="ChEBI" id="CHEBI:59789"/>
    </ligand>
</feature>
<dbReference type="AlphaFoldDB" id="A0A1G7N2N6"/>
<keyword evidence="4" id="KW-1185">Reference proteome</keyword>
<feature type="region of interest" description="Disordered" evidence="2">
    <location>
        <begin position="273"/>
        <end position="295"/>
    </location>
</feature>
<dbReference type="CDD" id="cd02440">
    <property type="entry name" value="AdoMet_MTases"/>
    <property type="match status" value="1"/>
</dbReference>
<evidence type="ECO:0000313" key="4">
    <source>
        <dbReference type="Proteomes" id="UP000198641"/>
    </source>
</evidence>
<feature type="binding site" evidence="1">
    <location>
        <position position="42"/>
    </location>
    <ligand>
        <name>S-adenosyl-L-methionine</name>
        <dbReference type="ChEBI" id="CHEBI:59789"/>
    </ligand>
</feature>
<dbReference type="Gene3D" id="3.40.50.150">
    <property type="entry name" value="Vaccinia Virus protein VP39"/>
    <property type="match status" value="1"/>
</dbReference>
<reference evidence="3 4" key="1">
    <citation type="submission" date="2016-10" db="EMBL/GenBank/DDBJ databases">
        <authorList>
            <person name="de Groot N.N."/>
        </authorList>
    </citation>
    <scope>NUCLEOTIDE SEQUENCE [LARGE SCALE GENOMIC DNA]</scope>
    <source>
        <strain evidence="3 4">BH539</strain>
    </source>
</reference>
<keyword evidence="1" id="KW-0949">S-adenosyl-L-methionine</keyword>
<dbReference type="Proteomes" id="UP000198641">
    <property type="component" value="Unassembled WGS sequence"/>
</dbReference>
<dbReference type="OrthoDB" id="4697647at2"/>
<feature type="compositionally biased region" description="Low complexity" evidence="2">
    <location>
        <begin position="274"/>
        <end position="295"/>
    </location>
</feature>